<dbReference type="Proteomes" id="UP000250321">
    <property type="component" value="Unassembled WGS sequence"/>
</dbReference>
<dbReference type="SUPFAM" id="SSF47459">
    <property type="entry name" value="HLH, helix-loop-helix DNA-binding domain"/>
    <property type="match status" value="1"/>
</dbReference>
<dbReference type="AlphaFoldDB" id="A0A314URB0"/>
<gene>
    <name evidence="7" type="ORF">Pyn_15821</name>
    <name evidence="8" type="ORF">Pyn_29010</name>
</gene>
<feature type="domain" description="BHLH" evidence="6">
    <location>
        <begin position="66"/>
        <end position="122"/>
    </location>
</feature>
<dbReference type="PANTHER" id="PTHR46772:SF2">
    <property type="entry name" value="BHLH DOMAIN-CONTAINING PROTEIN"/>
    <property type="match status" value="1"/>
</dbReference>
<evidence type="ECO:0000256" key="4">
    <source>
        <dbReference type="ARBA" id="ARBA00023163"/>
    </source>
</evidence>
<dbReference type="CDD" id="cd04873">
    <property type="entry name" value="ACT_UUR-ACR-like"/>
    <property type="match status" value="1"/>
</dbReference>
<dbReference type="OrthoDB" id="690068at2759"/>
<sequence>MSCLQQNSVLGSPNSNLGTCGGGELLKLEMMGVNVNSYLNSGSALMEKGVIKESSGKAASGCVNESEHGMHTWTERERRKKMRDMFSSLHALLPQLPAKACNLQTQKKSTIVDEAVRYIKSLEKILQTKQKQKLDKLQSTSALIASNTELAGETREAFLADHLYPSKNLMVTNPFPASLSPACFETWFSPTVVLNICGPDAQFSVCSPRKPGLLTTILYILEKHELDVVSAHISSDQYRCMYMIHAHAGGACDHFPEALSVEDTFKLAAGEINLWLLSC</sequence>
<dbReference type="Pfam" id="PF00010">
    <property type="entry name" value="HLH"/>
    <property type="match status" value="1"/>
</dbReference>
<dbReference type="CDD" id="cd11393">
    <property type="entry name" value="bHLH_AtbHLH_like"/>
    <property type="match status" value="1"/>
</dbReference>
<evidence type="ECO:0000259" key="6">
    <source>
        <dbReference type="PROSITE" id="PS50888"/>
    </source>
</evidence>
<evidence type="ECO:0000313" key="9">
    <source>
        <dbReference type="Proteomes" id="UP000250321"/>
    </source>
</evidence>
<evidence type="ECO:0000256" key="1">
    <source>
        <dbReference type="ARBA" id="ARBA00004123"/>
    </source>
</evidence>
<dbReference type="GO" id="GO:0003700">
    <property type="term" value="F:DNA-binding transcription factor activity"/>
    <property type="evidence" value="ECO:0007669"/>
    <property type="project" value="InterPro"/>
</dbReference>
<evidence type="ECO:0000313" key="7">
    <source>
        <dbReference type="EMBL" id="PQM39276.1"/>
    </source>
</evidence>
<reference evidence="7 9" key="1">
    <citation type="submission" date="2018-02" db="EMBL/GenBank/DDBJ databases">
        <title>Draft genome of wild Prunus yedoensis var. nudiflora.</title>
        <authorList>
            <person name="Baek S."/>
            <person name="Kim J.-H."/>
            <person name="Choi K."/>
            <person name="Kim G.-B."/>
            <person name="Cho A."/>
            <person name="Jang H."/>
            <person name="Shin C.-H."/>
            <person name="Yu H.-J."/>
            <person name="Mun J.-H."/>
        </authorList>
    </citation>
    <scope>NUCLEOTIDE SEQUENCE [LARGE SCALE GENOMIC DNA]</scope>
    <source>
        <strain evidence="9">cv. Jeju island</strain>
        <tissue evidence="7">Leaf</tissue>
    </source>
</reference>
<accession>A0A314URB0</accession>
<dbReference type="STRING" id="2094558.A0A314URB0"/>
<dbReference type="Gene3D" id="4.10.280.10">
    <property type="entry name" value="Helix-loop-helix DNA-binding domain"/>
    <property type="match status" value="1"/>
</dbReference>
<dbReference type="GO" id="GO:0046983">
    <property type="term" value="F:protein dimerization activity"/>
    <property type="evidence" value="ECO:0007669"/>
    <property type="project" value="InterPro"/>
</dbReference>
<dbReference type="InterPro" id="IPR011598">
    <property type="entry name" value="bHLH_dom"/>
</dbReference>
<dbReference type="GO" id="GO:0005634">
    <property type="term" value="C:nucleus"/>
    <property type="evidence" value="ECO:0007669"/>
    <property type="project" value="UniProtKB-SubCell"/>
</dbReference>
<protein>
    <recommendedName>
        <fullName evidence="6">BHLH domain-containing protein</fullName>
    </recommendedName>
</protein>
<dbReference type="PANTHER" id="PTHR46772">
    <property type="entry name" value="BHLH DOMAIN-CONTAINING PROTEIN"/>
    <property type="match status" value="1"/>
</dbReference>
<dbReference type="GO" id="GO:0003677">
    <property type="term" value="F:DNA binding"/>
    <property type="evidence" value="ECO:0007669"/>
    <property type="project" value="UniProtKB-KW"/>
</dbReference>
<evidence type="ECO:0000313" key="8">
    <source>
        <dbReference type="EMBL" id="PQQ15617.1"/>
    </source>
</evidence>
<dbReference type="SMART" id="SM00353">
    <property type="entry name" value="HLH"/>
    <property type="match status" value="1"/>
</dbReference>
<name>A0A314URB0_PRUYE</name>
<proteinExistence type="predicted"/>
<dbReference type="InterPro" id="IPR044278">
    <property type="entry name" value="BHLH95-like"/>
</dbReference>
<dbReference type="PROSITE" id="PS50888">
    <property type="entry name" value="BHLH"/>
    <property type="match status" value="1"/>
</dbReference>
<keyword evidence="2" id="KW-0805">Transcription regulation</keyword>
<dbReference type="InterPro" id="IPR045239">
    <property type="entry name" value="bHLH95_bHLH"/>
</dbReference>
<evidence type="ECO:0000256" key="3">
    <source>
        <dbReference type="ARBA" id="ARBA00023125"/>
    </source>
</evidence>
<keyword evidence="9" id="KW-1185">Reference proteome</keyword>
<organism evidence="7 9">
    <name type="scientific">Prunus yedoensis var. nudiflora</name>
    <dbReference type="NCBI Taxonomy" id="2094558"/>
    <lineage>
        <taxon>Eukaryota</taxon>
        <taxon>Viridiplantae</taxon>
        <taxon>Streptophyta</taxon>
        <taxon>Embryophyta</taxon>
        <taxon>Tracheophyta</taxon>
        <taxon>Spermatophyta</taxon>
        <taxon>Magnoliopsida</taxon>
        <taxon>eudicotyledons</taxon>
        <taxon>Gunneridae</taxon>
        <taxon>Pentapetalae</taxon>
        <taxon>rosids</taxon>
        <taxon>fabids</taxon>
        <taxon>Rosales</taxon>
        <taxon>Rosaceae</taxon>
        <taxon>Amygdaloideae</taxon>
        <taxon>Amygdaleae</taxon>
        <taxon>Prunus</taxon>
    </lineage>
</organism>
<comment type="subcellular location">
    <subcellularLocation>
        <location evidence="1">Nucleus</location>
    </subcellularLocation>
</comment>
<keyword evidence="4" id="KW-0804">Transcription</keyword>
<keyword evidence="3" id="KW-0238">DNA-binding</keyword>
<dbReference type="EMBL" id="PJQY01003212">
    <property type="protein sequence ID" value="PQM39276.1"/>
    <property type="molecule type" value="Genomic_DNA"/>
</dbReference>
<evidence type="ECO:0000256" key="2">
    <source>
        <dbReference type="ARBA" id="ARBA00023015"/>
    </source>
</evidence>
<dbReference type="EMBL" id="PJQY01000227">
    <property type="protein sequence ID" value="PQQ15617.1"/>
    <property type="molecule type" value="Genomic_DNA"/>
</dbReference>
<comment type="caution">
    <text evidence="7">The sequence shown here is derived from an EMBL/GenBank/DDBJ whole genome shotgun (WGS) entry which is preliminary data.</text>
</comment>
<evidence type="ECO:0000256" key="5">
    <source>
        <dbReference type="ARBA" id="ARBA00023242"/>
    </source>
</evidence>
<keyword evidence="5" id="KW-0539">Nucleus</keyword>
<dbReference type="GO" id="GO:0009960">
    <property type="term" value="P:endosperm development"/>
    <property type="evidence" value="ECO:0007669"/>
    <property type="project" value="InterPro"/>
</dbReference>
<dbReference type="InterPro" id="IPR036638">
    <property type="entry name" value="HLH_DNA-bd_sf"/>
</dbReference>